<organism evidence="1 2">
    <name type="scientific">Nonomuraea maheshkhaliensis</name>
    <dbReference type="NCBI Taxonomy" id="419590"/>
    <lineage>
        <taxon>Bacteria</taxon>
        <taxon>Bacillati</taxon>
        <taxon>Actinomycetota</taxon>
        <taxon>Actinomycetes</taxon>
        <taxon>Streptosporangiales</taxon>
        <taxon>Streptosporangiaceae</taxon>
        <taxon>Nonomuraea</taxon>
    </lineage>
</organism>
<evidence type="ECO:0000313" key="2">
    <source>
        <dbReference type="Proteomes" id="UP001500064"/>
    </source>
</evidence>
<dbReference type="SUPFAM" id="SSF51735">
    <property type="entry name" value="NAD(P)-binding Rossmann-fold domains"/>
    <property type="match status" value="1"/>
</dbReference>
<evidence type="ECO:0008006" key="3">
    <source>
        <dbReference type="Google" id="ProtNLM"/>
    </source>
</evidence>
<sequence length="94" mass="9686">MNDGRTRGLALAMRYEIASMRPGGSIVNLAPGPAGIALTRATAREVAGSGIRVNAVAVGRPDEVATAVVWLCSDDAAHVTGETLNPPSLRPPPR</sequence>
<reference evidence="2" key="1">
    <citation type="journal article" date="2019" name="Int. J. Syst. Evol. Microbiol.">
        <title>The Global Catalogue of Microorganisms (GCM) 10K type strain sequencing project: providing services to taxonomists for standard genome sequencing and annotation.</title>
        <authorList>
            <consortium name="The Broad Institute Genomics Platform"/>
            <consortium name="The Broad Institute Genome Sequencing Center for Infectious Disease"/>
            <person name="Wu L."/>
            <person name="Ma J."/>
        </authorList>
    </citation>
    <scope>NUCLEOTIDE SEQUENCE [LARGE SCALE GENOMIC DNA]</scope>
    <source>
        <strain evidence="2">JCM 13929</strain>
    </source>
</reference>
<dbReference type="InterPro" id="IPR036291">
    <property type="entry name" value="NAD(P)-bd_dom_sf"/>
</dbReference>
<proteinExistence type="predicted"/>
<dbReference type="Gene3D" id="3.40.50.720">
    <property type="entry name" value="NAD(P)-binding Rossmann-like Domain"/>
    <property type="match status" value="1"/>
</dbReference>
<comment type="caution">
    <text evidence="1">The sequence shown here is derived from an EMBL/GenBank/DDBJ whole genome shotgun (WGS) entry which is preliminary data.</text>
</comment>
<dbReference type="EMBL" id="BAAAMU010000077">
    <property type="protein sequence ID" value="GAA1666792.1"/>
    <property type="molecule type" value="Genomic_DNA"/>
</dbReference>
<evidence type="ECO:0000313" key="1">
    <source>
        <dbReference type="EMBL" id="GAA1666792.1"/>
    </source>
</evidence>
<gene>
    <name evidence="1" type="ORF">GCM10009733_075410</name>
</gene>
<dbReference type="Proteomes" id="UP001500064">
    <property type="component" value="Unassembled WGS sequence"/>
</dbReference>
<name>A0ABP4S6A5_9ACTN</name>
<protein>
    <recommendedName>
        <fullName evidence="3">SDR family oxidoreductase</fullName>
    </recommendedName>
</protein>
<accession>A0ABP4S6A5</accession>
<keyword evidence="2" id="KW-1185">Reference proteome</keyword>